<dbReference type="InterPro" id="IPR050390">
    <property type="entry name" value="C5-Methyltransferase"/>
</dbReference>
<dbReference type="GO" id="GO:0003677">
    <property type="term" value="F:DNA binding"/>
    <property type="evidence" value="ECO:0007669"/>
    <property type="project" value="TreeGrafter"/>
</dbReference>
<dbReference type="RefSeq" id="WP_036530991.1">
    <property type="nucleotide sequence ID" value="NZ_JFYZ01000085.1"/>
</dbReference>
<dbReference type="GO" id="GO:0044027">
    <property type="term" value="P:negative regulation of gene expression via chromosomal CpG island methylation"/>
    <property type="evidence" value="ECO:0007669"/>
    <property type="project" value="TreeGrafter"/>
</dbReference>
<evidence type="ECO:0000256" key="1">
    <source>
        <dbReference type="ARBA" id="ARBA00022603"/>
    </source>
</evidence>
<dbReference type="InterPro" id="IPR029063">
    <property type="entry name" value="SAM-dependent_MTases_sf"/>
</dbReference>
<evidence type="ECO:0000256" key="2">
    <source>
        <dbReference type="ARBA" id="ARBA00022679"/>
    </source>
</evidence>
<evidence type="ECO:0000256" key="9">
    <source>
        <dbReference type="SAM" id="MobiDB-lite"/>
    </source>
</evidence>
<dbReference type="InterPro" id="IPR001525">
    <property type="entry name" value="C5_MeTfrase"/>
</dbReference>
<reference evidence="10 11" key="1">
    <citation type="submission" date="2014-03" db="EMBL/GenBank/DDBJ databases">
        <title>Whole genome sequence of Novosphingobium resinovorum KF1.</title>
        <authorList>
            <person name="Gan H.M."/>
            <person name="Gan H.Y."/>
            <person name="Chew T.H."/>
            <person name="Savka M.A."/>
        </authorList>
    </citation>
    <scope>NUCLEOTIDE SEQUENCE [LARGE SCALE GENOMIC DNA]</scope>
    <source>
        <strain evidence="10 11">KF1</strain>
    </source>
</reference>
<evidence type="ECO:0000256" key="8">
    <source>
        <dbReference type="RuleBase" id="RU000417"/>
    </source>
</evidence>
<dbReference type="EMBL" id="JFYZ01000085">
    <property type="protein sequence ID" value="EZP68017.1"/>
    <property type="molecule type" value="Genomic_DNA"/>
</dbReference>
<dbReference type="GO" id="GO:0009307">
    <property type="term" value="P:DNA restriction-modification system"/>
    <property type="evidence" value="ECO:0007669"/>
    <property type="project" value="UniProtKB-KW"/>
</dbReference>
<comment type="catalytic activity">
    <reaction evidence="5 8">
        <text>a 2'-deoxycytidine in DNA + S-adenosyl-L-methionine = a 5-methyl-2'-deoxycytidine in DNA + S-adenosyl-L-homocysteine + H(+)</text>
        <dbReference type="Rhea" id="RHEA:13681"/>
        <dbReference type="Rhea" id="RHEA-COMP:11369"/>
        <dbReference type="Rhea" id="RHEA-COMP:11370"/>
        <dbReference type="ChEBI" id="CHEBI:15378"/>
        <dbReference type="ChEBI" id="CHEBI:57856"/>
        <dbReference type="ChEBI" id="CHEBI:59789"/>
        <dbReference type="ChEBI" id="CHEBI:85452"/>
        <dbReference type="ChEBI" id="CHEBI:85454"/>
        <dbReference type="EC" id="2.1.1.37"/>
    </reaction>
</comment>
<dbReference type="PANTHER" id="PTHR10629:SF52">
    <property type="entry name" value="DNA (CYTOSINE-5)-METHYLTRANSFERASE 1"/>
    <property type="match status" value="1"/>
</dbReference>
<gene>
    <name evidence="10" type="ORF">BV97_05658</name>
</gene>
<dbReference type="PANTHER" id="PTHR10629">
    <property type="entry name" value="CYTOSINE-SPECIFIC METHYLTRANSFERASE"/>
    <property type="match status" value="1"/>
</dbReference>
<dbReference type="EC" id="2.1.1.37" evidence="8"/>
<evidence type="ECO:0000256" key="6">
    <source>
        <dbReference type="PROSITE-ProRule" id="PRU01016"/>
    </source>
</evidence>
<keyword evidence="1 6" id="KW-0489">Methyltransferase</keyword>
<sequence length="398" mass="44307">MRTADLFAGCGGMSAGSREAGMELAFAAEKWEAAAATYERNLGHDVERLDLEDVVSTVRKVRAARADVIMGGPPCQDFSQAGSRVEAGRARLTVAFAETIRAARPKWFVMENVPEAQGSRSWAIARGILRDAGYGISEAKLNAAFHGVPQSRKRYFAVGKLEAEDAFLEHRLEGGRTAEPLTIRSFLQAEHDDTGEDERSEGHFDVDFYYRHPRNWGRRAIFSLDEPSPTVRSTNRPVAPGYKQHPDDPAAPEQVRALTQNERARIQTFPRHHSFEGTRTDIDMMVANAVPCRLAAHVAATIMEYEMSATESPEDLFRAWLRTCHEYTPRAAGDVLSRLRRVNRLIGDGENAVPTAEDAIRRLRDRQEFAEMTKSVRSQIKRAIELHNEFAAGGDLGG</sequence>
<keyword evidence="2 6" id="KW-0808">Transferase</keyword>
<dbReference type="Gene3D" id="3.40.50.150">
    <property type="entry name" value="Vaccinia Virus protein VP39"/>
    <property type="match status" value="1"/>
</dbReference>
<name>A0A031J409_9SPHN</name>
<dbReference type="NCBIfam" id="TIGR00675">
    <property type="entry name" value="dcm"/>
    <property type="match status" value="1"/>
</dbReference>
<evidence type="ECO:0000256" key="4">
    <source>
        <dbReference type="ARBA" id="ARBA00022747"/>
    </source>
</evidence>
<accession>A0A031J409</accession>
<comment type="similarity">
    <text evidence="6 7">Belongs to the class I-like SAM-binding methyltransferase superfamily. C5-methyltransferase family.</text>
</comment>
<dbReference type="eggNOG" id="COG0270">
    <property type="taxonomic scope" value="Bacteria"/>
</dbReference>
<dbReference type="SUPFAM" id="SSF53335">
    <property type="entry name" value="S-adenosyl-L-methionine-dependent methyltransferases"/>
    <property type="match status" value="1"/>
</dbReference>
<dbReference type="PATRIC" id="fig|158500.4.peg.5735"/>
<evidence type="ECO:0000256" key="5">
    <source>
        <dbReference type="ARBA" id="ARBA00047422"/>
    </source>
</evidence>
<organism evidence="10 11">
    <name type="scientific">Novosphingobium resinovorum</name>
    <dbReference type="NCBI Taxonomy" id="158500"/>
    <lineage>
        <taxon>Bacteria</taxon>
        <taxon>Pseudomonadati</taxon>
        <taxon>Pseudomonadota</taxon>
        <taxon>Alphaproteobacteria</taxon>
        <taxon>Sphingomonadales</taxon>
        <taxon>Sphingomonadaceae</taxon>
        <taxon>Novosphingobium</taxon>
    </lineage>
</organism>
<comment type="caution">
    <text evidence="10">The sequence shown here is derived from an EMBL/GenBank/DDBJ whole genome shotgun (WGS) entry which is preliminary data.</text>
</comment>
<keyword evidence="4" id="KW-0680">Restriction system</keyword>
<protein>
    <recommendedName>
        <fullName evidence="8">Cytosine-specific methyltransferase</fullName>
        <ecNumber evidence="8">2.1.1.37</ecNumber>
    </recommendedName>
</protein>
<dbReference type="GO" id="GO:0003886">
    <property type="term" value="F:DNA (cytosine-5-)-methyltransferase activity"/>
    <property type="evidence" value="ECO:0007669"/>
    <property type="project" value="UniProtKB-EC"/>
</dbReference>
<evidence type="ECO:0000313" key="10">
    <source>
        <dbReference type="EMBL" id="EZP68017.1"/>
    </source>
</evidence>
<proteinExistence type="inferred from homology"/>
<dbReference type="Pfam" id="PF00145">
    <property type="entry name" value="DNA_methylase"/>
    <property type="match status" value="1"/>
</dbReference>
<dbReference type="InterPro" id="IPR018117">
    <property type="entry name" value="C5_DNA_meth_AS"/>
</dbReference>
<dbReference type="AlphaFoldDB" id="A0A031J409"/>
<evidence type="ECO:0000313" key="11">
    <source>
        <dbReference type="Proteomes" id="UP000024329"/>
    </source>
</evidence>
<dbReference type="PROSITE" id="PS51679">
    <property type="entry name" value="SAM_MT_C5"/>
    <property type="match status" value="1"/>
</dbReference>
<feature type="region of interest" description="Disordered" evidence="9">
    <location>
        <begin position="227"/>
        <end position="250"/>
    </location>
</feature>
<dbReference type="GO" id="GO:0032259">
    <property type="term" value="P:methylation"/>
    <property type="evidence" value="ECO:0007669"/>
    <property type="project" value="UniProtKB-KW"/>
</dbReference>
<dbReference type="Proteomes" id="UP000024329">
    <property type="component" value="Unassembled WGS sequence"/>
</dbReference>
<evidence type="ECO:0000256" key="3">
    <source>
        <dbReference type="ARBA" id="ARBA00022691"/>
    </source>
</evidence>
<feature type="active site" evidence="6">
    <location>
        <position position="75"/>
    </location>
</feature>
<keyword evidence="3 6" id="KW-0949">S-adenosyl-L-methionine</keyword>
<dbReference type="PROSITE" id="PS00094">
    <property type="entry name" value="C5_MTASE_1"/>
    <property type="match status" value="1"/>
</dbReference>
<dbReference type="PRINTS" id="PR00105">
    <property type="entry name" value="C5METTRFRASE"/>
</dbReference>
<evidence type="ECO:0000256" key="7">
    <source>
        <dbReference type="RuleBase" id="RU000416"/>
    </source>
</evidence>
<dbReference type="Gene3D" id="3.90.120.10">
    <property type="entry name" value="DNA Methylase, subunit A, domain 2"/>
    <property type="match status" value="1"/>
</dbReference>